<dbReference type="EMBL" id="OU015567">
    <property type="protein sequence ID" value="CAG5111963.1"/>
    <property type="molecule type" value="Genomic_DNA"/>
</dbReference>
<keyword evidence="5" id="KW-0548">Nucleotidyltransferase</keyword>
<dbReference type="Gene3D" id="4.10.860.120">
    <property type="entry name" value="RNA polymerase II, clamp domain"/>
    <property type="match status" value="1"/>
</dbReference>
<dbReference type="InterPro" id="IPR007075">
    <property type="entry name" value="RNA_pol_Rpb1_6"/>
</dbReference>
<dbReference type="InterPro" id="IPR038593">
    <property type="entry name" value="RNA_pol_Rpb1_7_sf"/>
</dbReference>
<dbReference type="Gene3D" id="3.30.1360.140">
    <property type="match status" value="1"/>
</dbReference>
<dbReference type="Pfam" id="PF04990">
    <property type="entry name" value="RNA_pol_Rpb1_7"/>
    <property type="match status" value="1"/>
</dbReference>
<comment type="similarity">
    <text evidence="1">Belongs to the RNA polymerase beta' chain family.</text>
</comment>
<dbReference type="Pfam" id="PF04998">
    <property type="entry name" value="RNA_pol_Rpb1_5"/>
    <property type="match status" value="1"/>
</dbReference>
<proteinExistence type="inferred from homology"/>
<evidence type="ECO:0000256" key="4">
    <source>
        <dbReference type="ARBA" id="ARBA00022679"/>
    </source>
</evidence>
<feature type="domain" description="RNA polymerase Rpb1" evidence="8">
    <location>
        <begin position="29"/>
        <end position="212"/>
    </location>
</feature>
<feature type="domain" description="RNA polymerase Rpb1" evidence="9">
    <location>
        <begin position="1"/>
        <end position="372"/>
    </location>
</feature>
<keyword evidence="4" id="KW-0808">Transferase</keyword>
<dbReference type="InterPro" id="IPR044893">
    <property type="entry name" value="RNA_pol_Rpb1_clamp_domain"/>
</dbReference>
<feature type="domain" description="RNA polymerase Rpb1" evidence="7">
    <location>
        <begin position="255"/>
        <end position="316"/>
    </location>
</feature>
<evidence type="ECO:0000256" key="1">
    <source>
        <dbReference type="ARBA" id="ARBA00006460"/>
    </source>
</evidence>
<evidence type="ECO:0000256" key="6">
    <source>
        <dbReference type="ARBA" id="ARBA00023163"/>
    </source>
</evidence>
<evidence type="ECO:0000313" key="11">
    <source>
        <dbReference type="Proteomes" id="UP001158576"/>
    </source>
</evidence>
<accession>A0ABN7T2D9</accession>
<dbReference type="InterPro" id="IPR007081">
    <property type="entry name" value="RNA_pol_Rpb1_5"/>
</dbReference>
<sequence>MESAVVRYDATVRNSNNNIIQFRYGEDGLAGEHVEFQNLSSIRPSDRLFEKRFRFDYSDEKSLRKHLAEDVMKEVQCSEDVHNEIDNEFDQLVKDREAVRSIFPRGDSRVVLPCNIERIVWNAQKIFNLNKMSKSDLLPNSIVGKVQELSEKLIIVSGNDRLSLEAQNNATLLFKIHLRASLASRRVIQEYYLNSEAFDWVLGEIESKFNAAIVHPGEMIGALAAQSIGEPATQMTLNTFHYAGVSAKNVTLGVPRFGEDLHCIFNDDNAETLTLRIRIVNNSGKEDDGDTAEDKMEDDTFLRYIEANILSDMTLKGIEQITKVYMSMPKEESKKKIIINKEGEFSAIQDWILETDGTALIKILSHPNICGIRCQTCAGNMNDCPGHFAHIELAKPVFHIGFFNKTLRVLRCVCFFCSKMLVDKNDPKMATILARTKGQPRKRLDSVYVLCRGKQKCEGGDDIDSDEKTKGPCAIRGNKRWDYSA</sequence>
<name>A0ABN7T2D9_OIKDI</name>
<keyword evidence="3" id="KW-0240">DNA-directed RNA polymerase</keyword>
<gene>
    <name evidence="10" type="ORF">OKIOD_LOCUS14993</name>
</gene>
<evidence type="ECO:0000259" key="7">
    <source>
        <dbReference type="Pfam" id="PF04990"/>
    </source>
</evidence>
<evidence type="ECO:0000256" key="3">
    <source>
        <dbReference type="ARBA" id="ARBA00022478"/>
    </source>
</evidence>
<keyword evidence="11" id="KW-1185">Reference proteome</keyword>
<organism evidence="10 11">
    <name type="scientific">Oikopleura dioica</name>
    <name type="common">Tunicate</name>
    <dbReference type="NCBI Taxonomy" id="34765"/>
    <lineage>
        <taxon>Eukaryota</taxon>
        <taxon>Metazoa</taxon>
        <taxon>Chordata</taxon>
        <taxon>Tunicata</taxon>
        <taxon>Appendicularia</taxon>
        <taxon>Copelata</taxon>
        <taxon>Oikopleuridae</taxon>
        <taxon>Oikopleura</taxon>
    </lineage>
</organism>
<dbReference type="InterPro" id="IPR045867">
    <property type="entry name" value="DNA-dir_RpoC_beta_prime"/>
</dbReference>
<evidence type="ECO:0000256" key="2">
    <source>
        <dbReference type="ARBA" id="ARBA00012418"/>
    </source>
</evidence>
<dbReference type="InterPro" id="IPR007073">
    <property type="entry name" value="RNA_pol_Rpb1_7"/>
</dbReference>
<dbReference type="EC" id="2.7.7.6" evidence="2"/>
<dbReference type="SUPFAM" id="SSF64484">
    <property type="entry name" value="beta and beta-prime subunits of DNA dependent RNA-polymerase"/>
    <property type="match status" value="2"/>
</dbReference>
<dbReference type="PANTHER" id="PTHR19376:SF37">
    <property type="entry name" value="DNA-DIRECTED RNA POLYMERASE II SUBUNIT RPB1"/>
    <property type="match status" value="1"/>
</dbReference>
<dbReference type="PANTHER" id="PTHR19376">
    <property type="entry name" value="DNA-DIRECTED RNA POLYMERASE"/>
    <property type="match status" value="1"/>
</dbReference>
<reference evidence="10 11" key="1">
    <citation type="submission" date="2021-04" db="EMBL/GenBank/DDBJ databases">
        <authorList>
            <person name="Bliznina A."/>
        </authorList>
    </citation>
    <scope>NUCLEOTIDE SEQUENCE [LARGE SCALE GENOMIC DNA]</scope>
</reference>
<evidence type="ECO:0000259" key="8">
    <source>
        <dbReference type="Pfam" id="PF04992"/>
    </source>
</evidence>
<dbReference type="Pfam" id="PF04992">
    <property type="entry name" value="RNA_pol_Rpb1_6"/>
    <property type="match status" value="1"/>
</dbReference>
<evidence type="ECO:0000259" key="9">
    <source>
        <dbReference type="Pfam" id="PF04998"/>
    </source>
</evidence>
<protein>
    <recommendedName>
        <fullName evidence="2">DNA-directed RNA polymerase</fullName>
        <ecNumber evidence="2">2.7.7.6</ecNumber>
    </recommendedName>
</protein>
<evidence type="ECO:0000256" key="5">
    <source>
        <dbReference type="ARBA" id="ARBA00022695"/>
    </source>
</evidence>
<dbReference type="Proteomes" id="UP001158576">
    <property type="component" value="Chromosome 2"/>
</dbReference>
<dbReference type="Gene3D" id="6.20.50.80">
    <property type="match status" value="1"/>
</dbReference>
<keyword evidence="6" id="KW-0804">Transcription</keyword>
<evidence type="ECO:0000313" key="10">
    <source>
        <dbReference type="EMBL" id="CAG5111963.1"/>
    </source>
</evidence>